<feature type="coiled-coil region" evidence="1">
    <location>
        <begin position="6"/>
        <end position="54"/>
    </location>
</feature>
<sequence>MTRYFMRRLQAEHARLDEAVARELRRLGPDEPTLRELKRRKLQVKDRLRALEMKAATEGLHA</sequence>
<dbReference type="EMBL" id="CP067977">
    <property type="protein sequence ID" value="QQQ18605.1"/>
    <property type="molecule type" value="Genomic_DNA"/>
</dbReference>
<gene>
    <name evidence="2" type="ORF">JIP62_00120</name>
</gene>
<dbReference type="Pfam" id="PF04325">
    <property type="entry name" value="DUF465"/>
    <property type="match status" value="1"/>
</dbReference>
<accession>A0ABX7BM01</accession>
<dbReference type="InterPro" id="IPR038444">
    <property type="entry name" value="DUF465_sf"/>
</dbReference>
<dbReference type="Gene3D" id="6.10.280.50">
    <property type="match status" value="1"/>
</dbReference>
<evidence type="ECO:0000313" key="2">
    <source>
        <dbReference type="EMBL" id="QQQ18605.1"/>
    </source>
</evidence>
<keyword evidence="3" id="KW-1185">Reference proteome</keyword>
<evidence type="ECO:0000313" key="3">
    <source>
        <dbReference type="Proteomes" id="UP000595448"/>
    </source>
</evidence>
<dbReference type="RefSeq" id="WP_201102975.1">
    <property type="nucleotide sequence ID" value="NZ_CP067977.1"/>
</dbReference>
<evidence type="ECO:0000256" key="1">
    <source>
        <dbReference type="SAM" id="Coils"/>
    </source>
</evidence>
<proteinExistence type="predicted"/>
<keyword evidence="1" id="KW-0175">Coiled coil</keyword>
<protein>
    <submittedName>
        <fullName evidence="2">YdcH family protein</fullName>
    </submittedName>
</protein>
<reference evidence="2 3" key="1">
    <citation type="submission" date="2021-01" db="EMBL/GenBank/DDBJ databases">
        <title>Brevundimonas vitis sp. nov., an bacterium isolated from grape (Vitis vinifera).</title>
        <authorList>
            <person name="Jiang L."/>
            <person name="Lee J."/>
        </authorList>
    </citation>
    <scope>NUCLEOTIDE SEQUENCE [LARGE SCALE GENOMIC DNA]</scope>
    <source>
        <strain evidence="2 3">GRTSA-9</strain>
    </source>
</reference>
<dbReference type="Proteomes" id="UP000595448">
    <property type="component" value="Chromosome"/>
</dbReference>
<name>A0ABX7BM01_9CAUL</name>
<organism evidence="2 3">
    <name type="scientific">Brevundimonas vitisensis</name>
    <dbReference type="NCBI Taxonomy" id="2800818"/>
    <lineage>
        <taxon>Bacteria</taxon>
        <taxon>Pseudomonadati</taxon>
        <taxon>Pseudomonadota</taxon>
        <taxon>Alphaproteobacteria</taxon>
        <taxon>Caulobacterales</taxon>
        <taxon>Caulobacteraceae</taxon>
        <taxon>Brevundimonas</taxon>
    </lineage>
</organism>
<dbReference type="InterPro" id="IPR007420">
    <property type="entry name" value="DUF465"/>
</dbReference>